<name>E8X218_GRATM</name>
<evidence type="ECO:0000256" key="5">
    <source>
        <dbReference type="ARBA" id="ARBA00022989"/>
    </source>
</evidence>
<evidence type="ECO:0000256" key="2">
    <source>
        <dbReference type="ARBA" id="ARBA00009784"/>
    </source>
</evidence>
<dbReference type="GO" id="GO:0005886">
    <property type="term" value="C:plasma membrane"/>
    <property type="evidence" value="ECO:0007669"/>
    <property type="project" value="UniProtKB-SubCell"/>
</dbReference>
<dbReference type="KEGG" id="acm:AciX9_3250"/>
<dbReference type="EMBL" id="CP002480">
    <property type="protein sequence ID" value="ADW70261.1"/>
    <property type="molecule type" value="Genomic_DNA"/>
</dbReference>
<keyword evidence="9" id="KW-1185">Reference proteome</keyword>
<dbReference type="PANTHER" id="PTHR33508">
    <property type="entry name" value="UPF0056 MEMBRANE PROTEIN YHCE"/>
    <property type="match status" value="1"/>
</dbReference>
<dbReference type="Pfam" id="PF01914">
    <property type="entry name" value="MarC"/>
    <property type="match status" value="1"/>
</dbReference>
<dbReference type="Proteomes" id="UP000000343">
    <property type="component" value="Chromosome"/>
</dbReference>
<evidence type="ECO:0000256" key="6">
    <source>
        <dbReference type="ARBA" id="ARBA00023136"/>
    </source>
</evidence>
<evidence type="ECO:0000256" key="3">
    <source>
        <dbReference type="ARBA" id="ARBA00022475"/>
    </source>
</evidence>
<dbReference type="PANTHER" id="PTHR33508:SF1">
    <property type="entry name" value="UPF0056 MEMBRANE PROTEIN YHCE"/>
    <property type="match status" value="1"/>
</dbReference>
<dbReference type="NCBIfam" id="TIGR00427">
    <property type="entry name" value="NAAT family transporter"/>
    <property type="match status" value="1"/>
</dbReference>
<accession>E8X218</accession>
<feature type="transmembrane region" description="Helical" evidence="7">
    <location>
        <begin position="175"/>
        <end position="196"/>
    </location>
</feature>
<keyword evidence="5 7" id="KW-1133">Transmembrane helix</keyword>
<organism evidence="9">
    <name type="scientific">Granulicella tundricola (strain ATCC BAA-1859 / DSM 23138 / MP5ACTX9)</name>
    <dbReference type="NCBI Taxonomy" id="1198114"/>
    <lineage>
        <taxon>Bacteria</taxon>
        <taxon>Pseudomonadati</taxon>
        <taxon>Acidobacteriota</taxon>
        <taxon>Terriglobia</taxon>
        <taxon>Terriglobales</taxon>
        <taxon>Acidobacteriaceae</taxon>
        <taxon>Granulicella</taxon>
    </lineage>
</organism>
<protein>
    <recommendedName>
        <fullName evidence="7">UPF0056 inner membrane protein</fullName>
    </recommendedName>
</protein>
<feature type="transmembrane region" description="Helical" evidence="7">
    <location>
        <begin position="101"/>
        <end position="119"/>
    </location>
</feature>
<evidence type="ECO:0000256" key="4">
    <source>
        <dbReference type="ARBA" id="ARBA00022692"/>
    </source>
</evidence>
<reference evidence="9" key="1">
    <citation type="submission" date="2011-01" db="EMBL/GenBank/DDBJ databases">
        <title>Complete sequence of chromosome of Acidobacterium sp. MP5ACTX9.</title>
        <authorList>
            <consortium name="US DOE Joint Genome Institute"/>
            <person name="Lucas S."/>
            <person name="Copeland A."/>
            <person name="Lapidus A."/>
            <person name="Cheng J.-F."/>
            <person name="Goodwin L."/>
            <person name="Pitluck S."/>
            <person name="Teshima H."/>
            <person name="Detter J.C."/>
            <person name="Han C."/>
            <person name="Tapia R."/>
            <person name="Land M."/>
            <person name="Hauser L."/>
            <person name="Kyrpides N."/>
            <person name="Ivanova N."/>
            <person name="Ovchinnikova G."/>
            <person name="Pagani I."/>
            <person name="Rawat S.R."/>
            <person name="Mannisto M."/>
            <person name="Haggblom M.M."/>
            <person name="Woyke T."/>
        </authorList>
    </citation>
    <scope>NUCLEOTIDE SEQUENCE [LARGE SCALE GENOMIC DNA]</scope>
    <source>
        <strain evidence="9">MP5ACTX9</strain>
    </source>
</reference>
<dbReference type="InterPro" id="IPR002771">
    <property type="entry name" value="Multi_antbiot-R_MarC"/>
</dbReference>
<keyword evidence="4 7" id="KW-0812">Transmembrane</keyword>
<comment type="subcellular location">
    <subcellularLocation>
        <location evidence="7">Cell inner membrane</location>
        <topology evidence="7">Multi-pass membrane protein</topology>
    </subcellularLocation>
    <subcellularLocation>
        <location evidence="1">Cell membrane</location>
        <topology evidence="1">Multi-pass membrane protein</topology>
    </subcellularLocation>
</comment>
<dbReference type="PaxDb" id="1198114-AciX9_3250"/>
<proteinExistence type="inferred from homology"/>
<dbReference type="AlphaFoldDB" id="E8X218"/>
<gene>
    <name evidence="8" type="ordered locus">AciX9_3250</name>
</gene>
<evidence type="ECO:0000313" key="9">
    <source>
        <dbReference type="Proteomes" id="UP000000343"/>
    </source>
</evidence>
<evidence type="ECO:0000256" key="1">
    <source>
        <dbReference type="ARBA" id="ARBA00004651"/>
    </source>
</evidence>
<evidence type="ECO:0000313" key="8">
    <source>
        <dbReference type="EMBL" id="ADW70261.1"/>
    </source>
</evidence>
<dbReference type="HOGENOM" id="CLU_079909_0_0_0"/>
<feature type="transmembrane region" description="Helical" evidence="7">
    <location>
        <begin position="147"/>
        <end position="169"/>
    </location>
</feature>
<feature type="transmembrane region" description="Helical" evidence="7">
    <location>
        <begin position="39"/>
        <end position="61"/>
    </location>
</feature>
<feature type="transmembrane region" description="Helical" evidence="7">
    <location>
        <begin position="217"/>
        <end position="241"/>
    </location>
</feature>
<feature type="transmembrane region" description="Helical" evidence="7">
    <location>
        <begin position="73"/>
        <end position="95"/>
    </location>
</feature>
<comment type="similarity">
    <text evidence="2 7">Belongs to the UPF0056 (MarC) family.</text>
</comment>
<keyword evidence="6 7" id="KW-0472">Membrane</keyword>
<dbReference type="STRING" id="1198114.AciX9_3250"/>
<keyword evidence="3" id="KW-1003">Cell membrane</keyword>
<dbReference type="eggNOG" id="COG2095">
    <property type="taxonomic scope" value="Bacteria"/>
</dbReference>
<evidence type="ECO:0000256" key="7">
    <source>
        <dbReference type="RuleBase" id="RU362048"/>
    </source>
</evidence>
<sequence length="245" mass="26065">MKEWGVTPILHMMMTAAENLPTQVTLAGLQESAYVRFSVLALSSIFFLVDPFAALPTFLAVTAGADPQRRRRMAWKASVTAWLVLSLFALVGHLLFKLFGITLPAFEIAGGIILLLIGLDMLEAKRSPTQETGGDTEAAAAKEDAGIVPLGIPMLAGPGSITSVMVLVGQTQGHWGMIAVILAAIFTTAVICYLVLGNSDRVARTLGDTGIRILVRVMGLLLVALAVQYFVNGLVDLGVIAKYAR</sequence>